<dbReference type="GO" id="GO:0000981">
    <property type="term" value="F:DNA-binding transcription factor activity, RNA polymerase II-specific"/>
    <property type="evidence" value="ECO:0007669"/>
    <property type="project" value="InterPro"/>
</dbReference>
<feature type="compositionally biased region" description="Polar residues" evidence="2">
    <location>
        <begin position="217"/>
        <end position="230"/>
    </location>
</feature>
<evidence type="ECO:0000313" key="4">
    <source>
        <dbReference type="EMBL" id="PWI65923.1"/>
    </source>
</evidence>
<dbReference type="GO" id="GO:0008270">
    <property type="term" value="F:zinc ion binding"/>
    <property type="evidence" value="ECO:0007669"/>
    <property type="project" value="InterPro"/>
</dbReference>
<keyword evidence="1" id="KW-0539">Nucleus</keyword>
<dbReference type="EMBL" id="LCWV01000029">
    <property type="protein sequence ID" value="PWI65923.1"/>
    <property type="molecule type" value="Genomic_DNA"/>
</dbReference>
<dbReference type="InterPro" id="IPR001138">
    <property type="entry name" value="Zn2Cys6_DnaBD"/>
</dbReference>
<evidence type="ECO:0000313" key="3">
    <source>
        <dbReference type="EMBL" id="KAK4089951.1"/>
    </source>
</evidence>
<reference evidence="4 5" key="2">
    <citation type="journal article" date="2016" name="Front. Microbiol.">
        <title>Genome and transcriptome sequences reveal the specific parasitism of the nematophagous Purpureocillium lilacinum 36-1.</title>
        <authorList>
            <person name="Xie J."/>
            <person name="Li S."/>
            <person name="Mo C."/>
            <person name="Xiao X."/>
            <person name="Peng D."/>
            <person name="Wang G."/>
            <person name="Xiao Y."/>
        </authorList>
    </citation>
    <scope>NUCLEOTIDE SEQUENCE [LARGE SCALE GENOMIC DNA]</scope>
    <source>
        <strain evidence="4 5">36-1</strain>
    </source>
</reference>
<evidence type="ECO:0000256" key="2">
    <source>
        <dbReference type="SAM" id="MobiDB-lite"/>
    </source>
</evidence>
<protein>
    <recommendedName>
        <fullName evidence="7">Zn(2)-C6 fungal-type domain-containing protein</fullName>
    </recommendedName>
</protein>
<name>A0A2U3DUJ0_PURLI</name>
<feature type="compositionally biased region" description="Polar residues" evidence="2">
    <location>
        <begin position="166"/>
        <end position="184"/>
    </location>
</feature>
<evidence type="ECO:0008006" key="7">
    <source>
        <dbReference type="Google" id="ProtNLM"/>
    </source>
</evidence>
<reference evidence="3" key="3">
    <citation type="submission" date="2023-11" db="EMBL/GenBank/DDBJ databases">
        <authorList>
            <person name="Beijen E."/>
            <person name="Ohm R.A."/>
        </authorList>
    </citation>
    <scope>NUCLEOTIDE SEQUENCE</scope>
    <source>
        <strain evidence="3">CBS 150709</strain>
    </source>
</reference>
<reference evidence="4" key="1">
    <citation type="submission" date="2015-05" db="EMBL/GenBank/DDBJ databases">
        <authorList>
            <person name="Wang D.B."/>
            <person name="Wang M."/>
        </authorList>
    </citation>
    <scope>NUCLEOTIDE SEQUENCE</scope>
    <source>
        <strain evidence="4">36-1</strain>
    </source>
</reference>
<gene>
    <name evidence="4" type="ORF">PCL_05651</name>
    <name evidence="3" type="ORF">Purlil1_5577</name>
</gene>
<evidence type="ECO:0000313" key="5">
    <source>
        <dbReference type="Proteomes" id="UP000245956"/>
    </source>
</evidence>
<feature type="region of interest" description="Disordered" evidence="2">
    <location>
        <begin position="203"/>
        <end position="230"/>
    </location>
</feature>
<organism evidence="4 5">
    <name type="scientific">Purpureocillium lilacinum</name>
    <name type="common">Paecilomyces lilacinus</name>
    <dbReference type="NCBI Taxonomy" id="33203"/>
    <lineage>
        <taxon>Eukaryota</taxon>
        <taxon>Fungi</taxon>
        <taxon>Dikarya</taxon>
        <taxon>Ascomycota</taxon>
        <taxon>Pezizomycotina</taxon>
        <taxon>Sordariomycetes</taxon>
        <taxon>Hypocreomycetidae</taxon>
        <taxon>Hypocreales</taxon>
        <taxon>Ophiocordycipitaceae</taxon>
        <taxon>Purpureocillium</taxon>
    </lineage>
</organism>
<evidence type="ECO:0000313" key="6">
    <source>
        <dbReference type="Proteomes" id="UP001287286"/>
    </source>
</evidence>
<reference evidence="3 6" key="4">
    <citation type="journal article" date="2024" name="Microbiol. Resour. Announc.">
        <title>Genome annotations for the ascomycete fungi Trichoderma harzianum, Trichoderma aggressivum, and Purpureocillium lilacinum.</title>
        <authorList>
            <person name="Beijen E.P.W."/>
            <person name="Ohm R.A."/>
        </authorList>
    </citation>
    <scope>NUCLEOTIDE SEQUENCE [LARGE SCALE GENOMIC DNA]</scope>
    <source>
        <strain evidence="3 6">CBS 150709</strain>
    </source>
</reference>
<dbReference type="EMBL" id="JAWRVI010000017">
    <property type="protein sequence ID" value="KAK4089951.1"/>
    <property type="molecule type" value="Genomic_DNA"/>
</dbReference>
<keyword evidence="6" id="KW-1185">Reference proteome</keyword>
<dbReference type="Proteomes" id="UP001287286">
    <property type="component" value="Unassembled WGS sequence"/>
</dbReference>
<accession>A0A2U3DUJ0</accession>
<dbReference type="CDD" id="cd00067">
    <property type="entry name" value="GAL4"/>
    <property type="match status" value="1"/>
</dbReference>
<dbReference type="Proteomes" id="UP000245956">
    <property type="component" value="Unassembled WGS sequence"/>
</dbReference>
<sequence>MAQRQAASQRPRPELKYQYTFHASQHLDQATPLSGDDRIDNPRNGTLYADPTSVQRKIRCSGFQNTVAGRCQNCFHKGQECIFQPISTDVSGAVLKSVITNHIHQDSRKSWVSGTMNPGFRVETLPPFPQTNIHHPVPLQHVPFFVYSREDMEDARPAKRRRTMQERSGNSTTPMKRSSSTTQAAAGSIAFMANTHGDVENARENSKVPRGSGILTPAQTSVASTSPVYSDTSEARFQALYDEQDRRPKAQPKSRLPQAWRNRSASVMSLSNLVNDFEAVAGGS</sequence>
<dbReference type="AlphaFoldDB" id="A0A2U3DUJ0"/>
<comment type="caution">
    <text evidence="4">The sequence shown here is derived from an EMBL/GenBank/DDBJ whole genome shotgun (WGS) entry which is preliminary data.</text>
</comment>
<feature type="region of interest" description="Disordered" evidence="2">
    <location>
        <begin position="153"/>
        <end position="184"/>
    </location>
</feature>
<evidence type="ECO:0000256" key="1">
    <source>
        <dbReference type="ARBA" id="ARBA00023242"/>
    </source>
</evidence>
<proteinExistence type="predicted"/>